<evidence type="ECO:0000256" key="13">
    <source>
        <dbReference type="ARBA" id="ARBA00023136"/>
    </source>
</evidence>
<dbReference type="PRINTS" id="PR00344">
    <property type="entry name" value="BCTRLSENSOR"/>
</dbReference>
<dbReference type="InterPro" id="IPR003660">
    <property type="entry name" value="HAMP_dom"/>
</dbReference>
<evidence type="ECO:0000256" key="10">
    <source>
        <dbReference type="ARBA" id="ARBA00022840"/>
    </source>
</evidence>
<dbReference type="CDD" id="cd06225">
    <property type="entry name" value="HAMP"/>
    <property type="match status" value="1"/>
</dbReference>
<dbReference type="SMART" id="SM00304">
    <property type="entry name" value="HAMP"/>
    <property type="match status" value="1"/>
</dbReference>
<evidence type="ECO:0000256" key="12">
    <source>
        <dbReference type="ARBA" id="ARBA00023012"/>
    </source>
</evidence>
<evidence type="ECO:0000256" key="9">
    <source>
        <dbReference type="ARBA" id="ARBA00022777"/>
    </source>
</evidence>
<dbReference type="GO" id="GO:0005524">
    <property type="term" value="F:ATP binding"/>
    <property type="evidence" value="ECO:0007669"/>
    <property type="project" value="UniProtKB-KW"/>
</dbReference>
<sequence length="582" mass="66196">MWSHFFKKVYHRFSIRSYFSIRTKLLFCFLIVTIIPLLSLGALNYYQSAIVINSQFGKYGENTVAQLDQQISSALNRMSQTTGTIYSYLLDPARGGLGDHVPTTYQEIMDKDDFEALLKSLKTDLTRGIYLITRSGYYYGENNLDVSKLNNIPAWQSITYSSKGPYWLGFYPMNHGMGDSDTEEPILGLAVRINNPAGTQHGSTILIEENAEVLLHMFHMFEEDTKAHLMITDSEGQPIYQSESPFTPNESDVVWNRTLTANGWKIEARLSSKAFYFSSSLIRYNTVLVAIVSCLLAFGLAYIFSSKFTARIRRLKDSMQKVSFGKLHTRTLVEGKDELGSLDTSFNRMVGGIQSLVEEVEQSERLKKEAELKAFHYQINPHLLFNTLNSIQWKARLQGAEDIRQMLYHLTMVLEGNLDISQELITLGRELRMIEHFLKIQEIRYGSAFSYEQTCGEELKPYLIPRMTLQPLFENIFFHGFEDGKGNISLSVQEEGEHLLLTLSDDGAGITEEKLRTLMLAKPESKPQGRGGLGVQNANQKFKLHFGQQYGLTVQSTKGEGTTIIIRWPKKEESPHGDNQDH</sequence>
<keyword evidence="11 14" id="KW-1133">Transmembrane helix</keyword>
<feature type="transmembrane region" description="Helical" evidence="14">
    <location>
        <begin position="281"/>
        <end position="304"/>
    </location>
</feature>
<dbReference type="SUPFAM" id="SSF55874">
    <property type="entry name" value="ATPase domain of HSP90 chaperone/DNA topoisomerase II/histidine kinase"/>
    <property type="match status" value="1"/>
</dbReference>
<evidence type="ECO:0000256" key="2">
    <source>
        <dbReference type="ARBA" id="ARBA00004651"/>
    </source>
</evidence>
<dbReference type="InterPro" id="IPR003594">
    <property type="entry name" value="HATPase_dom"/>
</dbReference>
<comment type="caution">
    <text evidence="16">The sequence shown here is derived from an EMBL/GenBank/DDBJ whole genome shotgun (WGS) entry which is preliminary data.</text>
</comment>
<dbReference type="SUPFAM" id="SSF158472">
    <property type="entry name" value="HAMP domain-like"/>
    <property type="match status" value="1"/>
</dbReference>
<gene>
    <name evidence="16" type="ORF">UQ64_03455</name>
</gene>
<keyword evidence="17" id="KW-1185">Reference proteome</keyword>
<keyword evidence="5" id="KW-0597">Phosphoprotein</keyword>
<evidence type="ECO:0000313" key="17">
    <source>
        <dbReference type="Proteomes" id="UP000054709"/>
    </source>
</evidence>
<accession>A0A0W1APG9</accession>
<dbReference type="PROSITE" id="PS50885">
    <property type="entry name" value="HAMP"/>
    <property type="match status" value="1"/>
</dbReference>
<keyword evidence="7 14" id="KW-0812">Transmembrane</keyword>
<evidence type="ECO:0000256" key="3">
    <source>
        <dbReference type="ARBA" id="ARBA00012438"/>
    </source>
</evidence>
<dbReference type="Pfam" id="PF00672">
    <property type="entry name" value="HAMP"/>
    <property type="match status" value="1"/>
</dbReference>
<dbReference type="AlphaFoldDB" id="A0A0W1APG9"/>
<keyword evidence="13 14" id="KW-0472">Membrane</keyword>
<keyword evidence="10" id="KW-0067">ATP-binding</keyword>
<keyword evidence="8" id="KW-0547">Nucleotide-binding</keyword>
<dbReference type="GO" id="GO:0000155">
    <property type="term" value="F:phosphorelay sensor kinase activity"/>
    <property type="evidence" value="ECO:0007669"/>
    <property type="project" value="InterPro"/>
</dbReference>
<organism evidence="16 17">
    <name type="scientific">Paenibacillus etheri</name>
    <dbReference type="NCBI Taxonomy" id="1306852"/>
    <lineage>
        <taxon>Bacteria</taxon>
        <taxon>Bacillati</taxon>
        <taxon>Bacillota</taxon>
        <taxon>Bacilli</taxon>
        <taxon>Bacillales</taxon>
        <taxon>Paenibacillaceae</taxon>
        <taxon>Paenibacillus</taxon>
    </lineage>
</organism>
<dbReference type="GO" id="GO:0005886">
    <property type="term" value="C:plasma membrane"/>
    <property type="evidence" value="ECO:0007669"/>
    <property type="project" value="UniProtKB-SubCell"/>
</dbReference>
<evidence type="ECO:0000256" key="6">
    <source>
        <dbReference type="ARBA" id="ARBA00022679"/>
    </source>
</evidence>
<dbReference type="InterPro" id="IPR036890">
    <property type="entry name" value="HATPase_C_sf"/>
</dbReference>
<evidence type="ECO:0000259" key="15">
    <source>
        <dbReference type="PROSITE" id="PS50885"/>
    </source>
</evidence>
<evidence type="ECO:0000256" key="4">
    <source>
        <dbReference type="ARBA" id="ARBA00022475"/>
    </source>
</evidence>
<keyword evidence="6" id="KW-0808">Transferase</keyword>
<keyword evidence="12" id="KW-0902">Two-component regulatory system</keyword>
<dbReference type="InterPro" id="IPR010559">
    <property type="entry name" value="Sig_transdc_His_kin_internal"/>
</dbReference>
<dbReference type="EMBL" id="LCZJ02000098">
    <property type="protein sequence ID" value="KTD83197.1"/>
    <property type="molecule type" value="Genomic_DNA"/>
</dbReference>
<dbReference type="InterPro" id="IPR050640">
    <property type="entry name" value="Bact_2-comp_sensor_kinase"/>
</dbReference>
<protein>
    <recommendedName>
        <fullName evidence="3">histidine kinase</fullName>
        <ecNumber evidence="3">2.7.13.3</ecNumber>
    </recommendedName>
</protein>
<evidence type="ECO:0000313" key="16">
    <source>
        <dbReference type="EMBL" id="KTD83197.1"/>
    </source>
</evidence>
<dbReference type="EC" id="2.7.13.3" evidence="3"/>
<keyword evidence="4" id="KW-1003">Cell membrane</keyword>
<evidence type="ECO:0000256" key="14">
    <source>
        <dbReference type="SAM" id="Phobius"/>
    </source>
</evidence>
<evidence type="ECO:0000256" key="5">
    <source>
        <dbReference type="ARBA" id="ARBA00022553"/>
    </source>
</evidence>
<evidence type="ECO:0000256" key="11">
    <source>
        <dbReference type="ARBA" id="ARBA00022989"/>
    </source>
</evidence>
<dbReference type="PANTHER" id="PTHR34220">
    <property type="entry name" value="SENSOR HISTIDINE KINASE YPDA"/>
    <property type="match status" value="1"/>
</dbReference>
<dbReference type="InterPro" id="IPR004358">
    <property type="entry name" value="Sig_transdc_His_kin-like_C"/>
</dbReference>
<dbReference type="RefSeq" id="WP_060626990.1">
    <property type="nucleotide sequence ID" value="NZ_LCZJ02000098.1"/>
</dbReference>
<dbReference type="Pfam" id="PF06580">
    <property type="entry name" value="His_kinase"/>
    <property type="match status" value="1"/>
</dbReference>
<dbReference type="Pfam" id="PF02518">
    <property type="entry name" value="HATPase_c"/>
    <property type="match status" value="1"/>
</dbReference>
<evidence type="ECO:0000256" key="7">
    <source>
        <dbReference type="ARBA" id="ARBA00022692"/>
    </source>
</evidence>
<keyword evidence="9 16" id="KW-0418">Kinase</keyword>
<evidence type="ECO:0000256" key="1">
    <source>
        <dbReference type="ARBA" id="ARBA00000085"/>
    </source>
</evidence>
<feature type="domain" description="HAMP" evidence="15">
    <location>
        <begin position="306"/>
        <end position="358"/>
    </location>
</feature>
<evidence type="ECO:0000256" key="8">
    <source>
        <dbReference type="ARBA" id="ARBA00022741"/>
    </source>
</evidence>
<name>A0A0W1APG9_9BACL</name>
<dbReference type="OrthoDB" id="9776552at2"/>
<comment type="subcellular location">
    <subcellularLocation>
        <location evidence="2">Cell membrane</location>
        <topology evidence="2">Multi-pass membrane protein</topology>
    </subcellularLocation>
</comment>
<dbReference type="Gene3D" id="6.10.340.10">
    <property type="match status" value="1"/>
</dbReference>
<dbReference type="Gene3D" id="3.30.565.10">
    <property type="entry name" value="Histidine kinase-like ATPase, C-terminal domain"/>
    <property type="match status" value="1"/>
</dbReference>
<dbReference type="PANTHER" id="PTHR34220:SF11">
    <property type="entry name" value="SENSOR PROTEIN KINASE HPTS"/>
    <property type="match status" value="1"/>
</dbReference>
<dbReference type="Proteomes" id="UP000054709">
    <property type="component" value="Unassembled WGS sequence"/>
</dbReference>
<proteinExistence type="predicted"/>
<reference evidence="16 17" key="1">
    <citation type="journal article" date="2015" name="Int. Biodeterior. Biodegradation">
        <title>Physiological and genetic screening methods for the isolation of methyl tert-butyl ether-degrading bacteria for bioremediation purposes.</title>
        <authorList>
            <person name="Guisado I.M."/>
            <person name="Purswani J."/>
            <person name="Gonzalez Lopez J."/>
            <person name="Pozo C."/>
        </authorList>
    </citation>
    <scope>NUCLEOTIDE SEQUENCE [LARGE SCALE GENOMIC DNA]</scope>
    <source>
        <strain evidence="16 17">SH7</strain>
    </source>
</reference>
<comment type="catalytic activity">
    <reaction evidence="1">
        <text>ATP + protein L-histidine = ADP + protein N-phospho-L-histidine.</text>
        <dbReference type="EC" id="2.7.13.3"/>
    </reaction>
</comment>